<evidence type="ECO:0000313" key="2">
    <source>
        <dbReference type="EMBL" id="KAH7244213.1"/>
    </source>
</evidence>
<dbReference type="RefSeq" id="XP_046047436.1">
    <property type="nucleotide sequence ID" value="XM_046200634.1"/>
</dbReference>
<reference evidence="2" key="1">
    <citation type="journal article" date="2021" name="Nat. Commun.">
        <title>Genetic determinants of endophytism in the Arabidopsis root mycobiome.</title>
        <authorList>
            <person name="Mesny F."/>
            <person name="Miyauchi S."/>
            <person name="Thiergart T."/>
            <person name="Pickel B."/>
            <person name="Atanasova L."/>
            <person name="Karlsson M."/>
            <person name="Huettel B."/>
            <person name="Barry K.W."/>
            <person name="Haridas S."/>
            <person name="Chen C."/>
            <person name="Bauer D."/>
            <person name="Andreopoulos W."/>
            <person name="Pangilinan J."/>
            <person name="LaButti K."/>
            <person name="Riley R."/>
            <person name="Lipzen A."/>
            <person name="Clum A."/>
            <person name="Drula E."/>
            <person name="Henrissat B."/>
            <person name="Kohler A."/>
            <person name="Grigoriev I.V."/>
            <person name="Martin F.M."/>
            <person name="Hacquard S."/>
        </authorList>
    </citation>
    <scope>NUCLEOTIDE SEQUENCE</scope>
    <source>
        <strain evidence="2">MPI-CAGE-AT-0023</strain>
    </source>
</reference>
<dbReference type="AlphaFoldDB" id="A0A9P9K128"/>
<protein>
    <submittedName>
        <fullName evidence="2">Uncharacterized protein</fullName>
    </submittedName>
</protein>
<sequence length="389" mass="44137">MESTKQVEKQRTQETVSSSTGENVTDLEFPNLTSLWLSQEPEDQASLRRLKQAWETYASGWSPQDKMHIYRLLPEVRTNPTNRRVPSKHKLYKNDITFGLWVILRCIYPDQKLPTLRLALMEKYPGIDLSGFTGPVHNAASIAPKEHTAKKLELKVVTPCFAKKMLEEDDKINPSDFSLKEEDYTLTNTVSEIPKFEPRLDQLRSADPDKPLARRFKEVESKMRGMVLGGPHSASYSEFLKSRSNNAPVDASTYRSNIPKLCASPGAVYEADVESLASDESSAENDSAQTALSGKQFLELKDLVTSATTEAKRGVSDEMRKMHIEMMKRIQNMHTEMIGQFTKNRKTLVDIGKQVAEIRAEIELARIDRKDLDEVEARVINLEQFILSL</sequence>
<evidence type="ECO:0000313" key="3">
    <source>
        <dbReference type="Proteomes" id="UP000720189"/>
    </source>
</evidence>
<dbReference type="EMBL" id="JAGMUX010000011">
    <property type="protein sequence ID" value="KAH7244213.1"/>
    <property type="molecule type" value="Genomic_DNA"/>
</dbReference>
<organism evidence="2 3">
    <name type="scientific">Fusarium redolens</name>
    <dbReference type="NCBI Taxonomy" id="48865"/>
    <lineage>
        <taxon>Eukaryota</taxon>
        <taxon>Fungi</taxon>
        <taxon>Dikarya</taxon>
        <taxon>Ascomycota</taxon>
        <taxon>Pezizomycotina</taxon>
        <taxon>Sordariomycetes</taxon>
        <taxon>Hypocreomycetidae</taxon>
        <taxon>Hypocreales</taxon>
        <taxon>Nectriaceae</taxon>
        <taxon>Fusarium</taxon>
        <taxon>Fusarium redolens species complex</taxon>
    </lineage>
</organism>
<dbReference type="GeneID" id="70230588"/>
<accession>A0A9P9K128</accession>
<dbReference type="OrthoDB" id="5069498at2759"/>
<evidence type="ECO:0000256" key="1">
    <source>
        <dbReference type="SAM" id="MobiDB-lite"/>
    </source>
</evidence>
<feature type="region of interest" description="Disordered" evidence="1">
    <location>
        <begin position="1"/>
        <end position="25"/>
    </location>
</feature>
<proteinExistence type="predicted"/>
<name>A0A9P9K128_FUSRE</name>
<feature type="compositionally biased region" description="Polar residues" evidence="1">
    <location>
        <begin position="13"/>
        <end position="23"/>
    </location>
</feature>
<dbReference type="Proteomes" id="UP000720189">
    <property type="component" value="Unassembled WGS sequence"/>
</dbReference>
<comment type="caution">
    <text evidence="2">The sequence shown here is derived from an EMBL/GenBank/DDBJ whole genome shotgun (WGS) entry which is preliminary data.</text>
</comment>
<feature type="compositionally biased region" description="Basic and acidic residues" evidence="1">
    <location>
        <begin position="1"/>
        <end position="12"/>
    </location>
</feature>
<keyword evidence="3" id="KW-1185">Reference proteome</keyword>
<gene>
    <name evidence="2" type="ORF">BKA55DRAFT_704028</name>
</gene>